<reference evidence="6" key="1">
    <citation type="submission" date="2022-03" db="EMBL/GenBank/DDBJ databases">
        <title>Identification of a novel bacterium isolated from mangrove sediments.</title>
        <authorList>
            <person name="Pan X."/>
        </authorList>
    </citation>
    <scope>NUCLEOTIDE SEQUENCE</scope>
    <source>
        <strain evidence="6">B2637</strain>
    </source>
</reference>
<evidence type="ECO:0000256" key="3">
    <source>
        <dbReference type="ARBA" id="ARBA00023136"/>
    </source>
</evidence>
<evidence type="ECO:0000256" key="2">
    <source>
        <dbReference type="ARBA" id="ARBA00022989"/>
    </source>
</evidence>
<dbReference type="PANTHER" id="PTHR11360">
    <property type="entry name" value="MONOCARBOXYLATE TRANSPORTER"/>
    <property type="match status" value="1"/>
</dbReference>
<dbReference type="EMBL" id="JALHAT010000010">
    <property type="protein sequence ID" value="MCJ1960658.1"/>
    <property type="molecule type" value="Genomic_DNA"/>
</dbReference>
<dbReference type="InterPro" id="IPR020846">
    <property type="entry name" value="MFS_dom"/>
</dbReference>
<feature type="transmembrane region" description="Helical" evidence="4">
    <location>
        <begin position="347"/>
        <end position="366"/>
    </location>
</feature>
<comment type="caution">
    <text evidence="6">The sequence shown here is derived from an EMBL/GenBank/DDBJ whole genome shotgun (WGS) entry which is preliminary data.</text>
</comment>
<dbReference type="Pfam" id="PF07690">
    <property type="entry name" value="MFS_1"/>
    <property type="match status" value="1"/>
</dbReference>
<dbReference type="InterPro" id="IPR050327">
    <property type="entry name" value="Proton-linked_MCT"/>
</dbReference>
<feature type="domain" description="Major facilitator superfamily (MFS) profile" evidence="5">
    <location>
        <begin position="15"/>
        <end position="401"/>
    </location>
</feature>
<keyword evidence="3 4" id="KW-0472">Membrane</keyword>
<feature type="transmembrane region" description="Helical" evidence="4">
    <location>
        <begin position="254"/>
        <end position="277"/>
    </location>
</feature>
<feature type="transmembrane region" description="Helical" evidence="4">
    <location>
        <begin position="175"/>
        <end position="194"/>
    </location>
</feature>
<feature type="transmembrane region" description="Helical" evidence="4">
    <location>
        <begin position="289"/>
        <end position="308"/>
    </location>
</feature>
<evidence type="ECO:0000313" key="7">
    <source>
        <dbReference type="Proteomes" id="UP001162802"/>
    </source>
</evidence>
<evidence type="ECO:0000313" key="6">
    <source>
        <dbReference type="EMBL" id="MCJ1960658.1"/>
    </source>
</evidence>
<evidence type="ECO:0000256" key="1">
    <source>
        <dbReference type="ARBA" id="ARBA00022692"/>
    </source>
</evidence>
<dbReference type="Proteomes" id="UP001162802">
    <property type="component" value="Unassembled WGS sequence"/>
</dbReference>
<feature type="transmembrane region" description="Helical" evidence="4">
    <location>
        <begin position="15"/>
        <end position="39"/>
    </location>
</feature>
<protein>
    <submittedName>
        <fullName evidence="6">MFS transporter</fullName>
    </submittedName>
</protein>
<dbReference type="SUPFAM" id="SSF103473">
    <property type="entry name" value="MFS general substrate transporter"/>
    <property type="match status" value="1"/>
</dbReference>
<feature type="transmembrane region" description="Helical" evidence="4">
    <location>
        <begin position="51"/>
        <end position="71"/>
    </location>
</feature>
<proteinExistence type="predicted"/>
<feature type="transmembrane region" description="Helical" evidence="4">
    <location>
        <begin position="106"/>
        <end position="127"/>
    </location>
</feature>
<dbReference type="RefSeq" id="WP_243799008.1">
    <property type="nucleotide sequence ID" value="NZ_JALHAT010000010.1"/>
</dbReference>
<feature type="transmembrane region" description="Helical" evidence="4">
    <location>
        <begin position="147"/>
        <end position="169"/>
    </location>
</feature>
<feature type="transmembrane region" description="Helical" evidence="4">
    <location>
        <begin position="314"/>
        <end position="335"/>
    </location>
</feature>
<dbReference type="Gene3D" id="1.20.1250.20">
    <property type="entry name" value="MFS general substrate transporter like domains"/>
    <property type="match status" value="2"/>
</dbReference>
<name>A0ABT0ABS9_9SPHN</name>
<gene>
    <name evidence="6" type="ORF">MTR65_08205</name>
</gene>
<feature type="transmembrane region" description="Helical" evidence="4">
    <location>
        <begin position="378"/>
        <end position="397"/>
    </location>
</feature>
<feature type="transmembrane region" description="Helical" evidence="4">
    <location>
        <begin position="223"/>
        <end position="242"/>
    </location>
</feature>
<sequence length="416" mass="42507">MTPRDPSAVAGRTPVLFACTLGNAVSVTPAVHAVFGLFLVPLSETFGWSRASISGVLGILAVVGAVSYPIIGRHVDAHGARRTLLTGVVGLALSIAALALTSGSLIQFYATFAVLSIFSAMAGTPIYQKVVADWFESNRGTALGISAGGGCGIGSVIMPVLAAVLVGAWGWRAGYLGIAAFVLLLAFPLLVLFLRDRAASASAAQEEAPRDGLTLAEAARLPAFWLVLLAVAAGAGGTTAIFSHVVPILGDRGVSVATGTAVVSVFALATSGWQVVTGRIMDKIQTPRVAVPMYGLAIGGLALLEFGVGTPVLLFAGLLLGVGMGAQYGALPYYIARYFGVRHFGSIIGAMYSAVIAAQGITPILLDLVFDNVHSYRPALLGVGAALAGGAVLLLLLPRYGEVEGTSPDAMPVPSH</sequence>
<dbReference type="InterPro" id="IPR036259">
    <property type="entry name" value="MFS_trans_sf"/>
</dbReference>
<evidence type="ECO:0000256" key="4">
    <source>
        <dbReference type="SAM" id="Phobius"/>
    </source>
</evidence>
<keyword evidence="1 4" id="KW-0812">Transmembrane</keyword>
<dbReference type="PROSITE" id="PS50850">
    <property type="entry name" value="MFS"/>
    <property type="match status" value="1"/>
</dbReference>
<feature type="transmembrane region" description="Helical" evidence="4">
    <location>
        <begin position="83"/>
        <end position="100"/>
    </location>
</feature>
<keyword evidence="7" id="KW-1185">Reference proteome</keyword>
<accession>A0ABT0ABS9</accession>
<dbReference type="PANTHER" id="PTHR11360:SF308">
    <property type="entry name" value="BLL3089 PROTEIN"/>
    <property type="match status" value="1"/>
</dbReference>
<organism evidence="6 7">
    <name type="scientific">Novosphingobium mangrovi</name>
    <name type="common">ex Hu et al. 2023</name>
    <dbReference type="NCBI Taxonomy" id="2930094"/>
    <lineage>
        <taxon>Bacteria</taxon>
        <taxon>Pseudomonadati</taxon>
        <taxon>Pseudomonadota</taxon>
        <taxon>Alphaproteobacteria</taxon>
        <taxon>Sphingomonadales</taxon>
        <taxon>Sphingomonadaceae</taxon>
        <taxon>Novosphingobium</taxon>
    </lineage>
</organism>
<dbReference type="InterPro" id="IPR011701">
    <property type="entry name" value="MFS"/>
</dbReference>
<evidence type="ECO:0000259" key="5">
    <source>
        <dbReference type="PROSITE" id="PS50850"/>
    </source>
</evidence>
<keyword evidence="2 4" id="KW-1133">Transmembrane helix</keyword>